<organism evidence="2 3">
    <name type="scientific">Tectimicrobiota bacterium</name>
    <dbReference type="NCBI Taxonomy" id="2528274"/>
    <lineage>
        <taxon>Bacteria</taxon>
        <taxon>Pseudomonadati</taxon>
        <taxon>Nitrospinota/Tectimicrobiota group</taxon>
        <taxon>Candidatus Tectimicrobiota</taxon>
    </lineage>
</organism>
<dbReference type="Pfam" id="PF01106">
    <property type="entry name" value="NifU"/>
    <property type="match status" value="1"/>
</dbReference>
<dbReference type="SUPFAM" id="SSF89360">
    <property type="entry name" value="HesB-like domain"/>
    <property type="match status" value="1"/>
</dbReference>
<feature type="domain" description="NIF system FeS cluster assembly NifU C-terminal" evidence="1">
    <location>
        <begin position="99"/>
        <end position="164"/>
    </location>
</feature>
<dbReference type="InterPro" id="IPR034904">
    <property type="entry name" value="FSCA_dom_sf"/>
</dbReference>
<gene>
    <name evidence="2" type="ORF">HYZ11_05740</name>
</gene>
<dbReference type="InterPro" id="IPR035903">
    <property type="entry name" value="HesB-like_dom_sf"/>
</dbReference>
<dbReference type="GO" id="GO:0005506">
    <property type="term" value="F:iron ion binding"/>
    <property type="evidence" value="ECO:0007669"/>
    <property type="project" value="InterPro"/>
</dbReference>
<evidence type="ECO:0000313" key="3">
    <source>
        <dbReference type="Proteomes" id="UP000782312"/>
    </source>
</evidence>
<dbReference type="InterPro" id="IPR001075">
    <property type="entry name" value="NIF_FeS_clus_asmbl_NifU_C"/>
</dbReference>
<name>A0A932HZB9_UNCTE</name>
<dbReference type="PANTHER" id="PTHR11178">
    <property type="entry name" value="IRON-SULFUR CLUSTER SCAFFOLD PROTEIN NFU-RELATED"/>
    <property type="match status" value="1"/>
</dbReference>
<proteinExistence type="predicted"/>
<dbReference type="AlphaFoldDB" id="A0A932HZB9"/>
<dbReference type="EMBL" id="JACPUR010000015">
    <property type="protein sequence ID" value="MBI3127085.1"/>
    <property type="molecule type" value="Genomic_DNA"/>
</dbReference>
<protein>
    <submittedName>
        <fullName evidence="2">NifU family protein</fullName>
    </submittedName>
</protein>
<dbReference type="Proteomes" id="UP000782312">
    <property type="component" value="Unassembled WGS sequence"/>
</dbReference>
<reference evidence="2" key="1">
    <citation type="submission" date="2020-07" db="EMBL/GenBank/DDBJ databases">
        <title>Huge and variable diversity of episymbiotic CPR bacteria and DPANN archaea in groundwater ecosystems.</title>
        <authorList>
            <person name="He C.Y."/>
            <person name="Keren R."/>
            <person name="Whittaker M."/>
            <person name="Farag I.F."/>
            <person name="Doudna J."/>
            <person name="Cate J.H.D."/>
            <person name="Banfield J.F."/>
        </authorList>
    </citation>
    <scope>NUCLEOTIDE SEQUENCE</scope>
    <source>
        <strain evidence="2">NC_groundwater_763_Ag_S-0.2um_68_21</strain>
    </source>
</reference>
<evidence type="ECO:0000313" key="2">
    <source>
        <dbReference type="EMBL" id="MBI3127085.1"/>
    </source>
</evidence>
<dbReference type="SUPFAM" id="SSF117916">
    <property type="entry name" value="Fe-S cluster assembly (FSCA) domain-like"/>
    <property type="match status" value="1"/>
</dbReference>
<dbReference type="GO" id="GO:0051536">
    <property type="term" value="F:iron-sulfur cluster binding"/>
    <property type="evidence" value="ECO:0007669"/>
    <property type="project" value="InterPro"/>
</dbReference>
<accession>A0A932HZB9</accession>
<dbReference type="Gene3D" id="3.30.300.130">
    <property type="entry name" value="Fe-S cluster assembly (FSCA)"/>
    <property type="match status" value="1"/>
</dbReference>
<dbReference type="PANTHER" id="PTHR11178:SF51">
    <property type="entry name" value="FE_S BIOGENESIS PROTEIN NFUA"/>
    <property type="match status" value="1"/>
</dbReference>
<comment type="caution">
    <text evidence="2">The sequence shown here is derived from an EMBL/GenBank/DDBJ whole genome shotgun (WGS) entry which is preliminary data.</text>
</comment>
<sequence>MKITEKAASKVKEIMEAHGSGFAGILVTFEGGYKLDLVKEEDAANFARIDSPLVGVYSTPEHLARAEAALIDYIEEGPSSGFKVTRERKEGDNLLATQIQEIIDTEINPAVAMHGGHITVLDVEDKKVFVQMGGGCAGCGMADVTLKSGVQARLQQLDPDIEVVDTTDHASGANPYYAPSKK</sequence>
<dbReference type="GO" id="GO:0016226">
    <property type="term" value="P:iron-sulfur cluster assembly"/>
    <property type="evidence" value="ECO:0007669"/>
    <property type="project" value="InterPro"/>
</dbReference>
<evidence type="ECO:0000259" key="1">
    <source>
        <dbReference type="Pfam" id="PF01106"/>
    </source>
</evidence>